<dbReference type="InterPro" id="IPR001387">
    <property type="entry name" value="Cro/C1-type_HTH"/>
</dbReference>
<dbReference type="EMBL" id="FOMQ01000011">
    <property type="protein sequence ID" value="SFE00820.1"/>
    <property type="molecule type" value="Genomic_DNA"/>
</dbReference>
<dbReference type="Gene3D" id="1.10.260.40">
    <property type="entry name" value="lambda repressor-like DNA-binding domains"/>
    <property type="match status" value="1"/>
</dbReference>
<dbReference type="PROSITE" id="PS50943">
    <property type="entry name" value="HTH_CROC1"/>
    <property type="match status" value="1"/>
</dbReference>
<evidence type="ECO:0000259" key="1">
    <source>
        <dbReference type="PROSITE" id="PS50943"/>
    </source>
</evidence>
<dbReference type="SUPFAM" id="SSF47413">
    <property type="entry name" value="lambda repressor-like DNA-binding domains"/>
    <property type="match status" value="1"/>
</dbReference>
<name>A0A1I1X674_9BURK</name>
<evidence type="ECO:0000313" key="2">
    <source>
        <dbReference type="EMBL" id="SFE00820.1"/>
    </source>
</evidence>
<reference evidence="3" key="1">
    <citation type="submission" date="2016-10" db="EMBL/GenBank/DDBJ databases">
        <authorList>
            <person name="Varghese N."/>
            <person name="Submissions S."/>
        </authorList>
    </citation>
    <scope>NUCLEOTIDE SEQUENCE [LARGE SCALE GENOMIC DNA]</scope>
    <source>
        <strain evidence="3">DSM 7481</strain>
    </source>
</reference>
<dbReference type="InterPro" id="IPR010982">
    <property type="entry name" value="Lambda_DNA-bd_dom_sf"/>
</dbReference>
<proteinExistence type="predicted"/>
<keyword evidence="3" id="KW-1185">Reference proteome</keyword>
<dbReference type="GO" id="GO:0003677">
    <property type="term" value="F:DNA binding"/>
    <property type="evidence" value="ECO:0007669"/>
    <property type="project" value="InterPro"/>
</dbReference>
<organism evidence="2 3">
    <name type="scientific">Paracidovorax konjaci</name>
    <dbReference type="NCBI Taxonomy" id="32040"/>
    <lineage>
        <taxon>Bacteria</taxon>
        <taxon>Pseudomonadati</taxon>
        <taxon>Pseudomonadota</taxon>
        <taxon>Betaproteobacteria</taxon>
        <taxon>Burkholderiales</taxon>
        <taxon>Comamonadaceae</taxon>
        <taxon>Paracidovorax</taxon>
    </lineage>
</organism>
<accession>A0A1I1X674</accession>
<dbReference type="AlphaFoldDB" id="A0A1I1X674"/>
<dbReference type="STRING" id="32040.SAMN04489710_111132"/>
<feature type="domain" description="HTH cro/C1-type" evidence="1">
    <location>
        <begin position="1"/>
        <end position="46"/>
    </location>
</feature>
<dbReference type="CDD" id="cd00093">
    <property type="entry name" value="HTH_XRE"/>
    <property type="match status" value="1"/>
</dbReference>
<dbReference type="Pfam" id="PF01381">
    <property type="entry name" value="HTH_3"/>
    <property type="match status" value="1"/>
</dbReference>
<sequence>MTQEALASAALVHRNYLADVERGLKSPTVRILYNLAVGLQTTPDKLLKQALSYLDDEAKRLAAVALLPERKPGRPPKQVE</sequence>
<dbReference type="Proteomes" id="UP000199517">
    <property type="component" value="Unassembled WGS sequence"/>
</dbReference>
<evidence type="ECO:0000313" key="3">
    <source>
        <dbReference type="Proteomes" id="UP000199517"/>
    </source>
</evidence>
<protein>
    <submittedName>
        <fullName evidence="2">Helix-turn-helix</fullName>
    </submittedName>
</protein>
<gene>
    <name evidence="2" type="ORF">SAMN04489710_111132</name>
</gene>